<evidence type="ECO:0000313" key="1">
    <source>
        <dbReference type="EMBL" id="SCZ87100.1"/>
    </source>
</evidence>
<protein>
    <submittedName>
        <fullName evidence="1">Uncharacterized protein</fullName>
    </submittedName>
</protein>
<organism evidence="1 2">
    <name type="scientific">Nitrosomonas mobilis</name>
    <dbReference type="NCBI Taxonomy" id="51642"/>
    <lineage>
        <taxon>Bacteria</taxon>
        <taxon>Pseudomonadati</taxon>
        <taxon>Pseudomonadota</taxon>
        <taxon>Betaproteobacteria</taxon>
        <taxon>Nitrosomonadales</taxon>
        <taxon>Nitrosomonadaceae</taxon>
        <taxon>Nitrosomonas</taxon>
    </lineage>
</organism>
<reference evidence="1 2" key="1">
    <citation type="submission" date="2016-10" db="EMBL/GenBank/DDBJ databases">
        <authorList>
            <person name="de Groot N.N."/>
        </authorList>
    </citation>
    <scope>NUCLEOTIDE SEQUENCE [LARGE SCALE GENOMIC DNA]</scope>
    <source>
        <strain evidence="1">1</strain>
    </source>
</reference>
<dbReference type="Proteomes" id="UP000198729">
    <property type="component" value="Unassembled WGS sequence"/>
</dbReference>
<sequence>MFANEYFEERVVTLNQLYDF</sequence>
<name>A0A1G5SJN7_9PROT</name>
<evidence type="ECO:0000313" key="2">
    <source>
        <dbReference type="Proteomes" id="UP000198729"/>
    </source>
</evidence>
<dbReference type="EMBL" id="FMWO01000102">
    <property type="protein sequence ID" value="SCZ87100.1"/>
    <property type="molecule type" value="Genomic_DNA"/>
</dbReference>
<proteinExistence type="predicted"/>
<accession>A0A1G5SJN7</accession>
<gene>
    <name evidence="1" type="ORF">NSMM_90067</name>
</gene>
<keyword evidence="2" id="KW-1185">Reference proteome</keyword>
<dbReference type="AlphaFoldDB" id="A0A1G5SJN7"/>